<dbReference type="GO" id="GO:0016740">
    <property type="term" value="F:transferase activity"/>
    <property type="evidence" value="ECO:0007669"/>
    <property type="project" value="UniProtKB-KW"/>
</dbReference>
<gene>
    <name evidence="2" type="ordered locus">Ppro_1420</name>
</gene>
<protein>
    <submittedName>
        <fullName evidence="2">Glycosyl transferase, family 2</fullName>
    </submittedName>
</protein>
<dbReference type="HOGENOM" id="CLU_025996_0_7_7"/>
<dbReference type="InterPro" id="IPR029044">
    <property type="entry name" value="Nucleotide-diphossugar_trans"/>
</dbReference>
<dbReference type="eggNOG" id="COG1216">
    <property type="taxonomic scope" value="Bacteria"/>
</dbReference>
<proteinExistence type="predicted"/>
<accession>A1ANW6</accession>
<sequence length="261" mass="29530">MMPMPEVSVIIPCYNQGQYLHEAIDSVLGQTFSDLEIIVVDDGSSDPATREVLDALNRTATRLLRRKNGGLAAARNSGINAAHGRYILPLDCDDRIAPDYIRQALAAFESDPLCGIVYCRAEKFGAEQGTWRLPPFSRLRMGLGNVIFCSALYQKSDWQRVGGYDENLQRGWEDWDFWLALLELGLTVHCLPYVGFHYRKSESSMASSMDPVLKANLHRQLMHKHPDFFGLLSRTPQPLLEIYYRMAGSGIYRRIKRSGGR</sequence>
<dbReference type="CDD" id="cd00761">
    <property type="entry name" value="Glyco_tranf_GTA_type"/>
    <property type="match status" value="1"/>
</dbReference>
<dbReference type="EMBL" id="CP000482">
    <property type="protein sequence ID" value="ABK99036.1"/>
    <property type="molecule type" value="Genomic_DNA"/>
</dbReference>
<evidence type="ECO:0000313" key="3">
    <source>
        <dbReference type="Proteomes" id="UP000006732"/>
    </source>
</evidence>
<dbReference type="STRING" id="338966.Ppro_1420"/>
<dbReference type="Proteomes" id="UP000006732">
    <property type="component" value="Chromosome"/>
</dbReference>
<evidence type="ECO:0000259" key="1">
    <source>
        <dbReference type="Pfam" id="PF00535"/>
    </source>
</evidence>
<reference evidence="2 3" key="1">
    <citation type="submission" date="2006-10" db="EMBL/GenBank/DDBJ databases">
        <title>Complete sequence of chromosome of Pelobacter propionicus DSM 2379.</title>
        <authorList>
            <consortium name="US DOE Joint Genome Institute"/>
            <person name="Copeland A."/>
            <person name="Lucas S."/>
            <person name="Lapidus A."/>
            <person name="Barry K."/>
            <person name="Detter J.C."/>
            <person name="Glavina del Rio T."/>
            <person name="Hammon N."/>
            <person name="Israni S."/>
            <person name="Dalin E."/>
            <person name="Tice H."/>
            <person name="Pitluck S."/>
            <person name="Saunders E."/>
            <person name="Brettin T."/>
            <person name="Bruce D."/>
            <person name="Han C."/>
            <person name="Tapia R."/>
            <person name="Schmutz J."/>
            <person name="Larimer F."/>
            <person name="Land M."/>
            <person name="Hauser L."/>
            <person name="Kyrpides N."/>
            <person name="Kim E."/>
            <person name="Lovley D."/>
            <person name="Richardson P."/>
        </authorList>
    </citation>
    <scope>NUCLEOTIDE SEQUENCE [LARGE SCALE GENOMIC DNA]</scope>
    <source>
        <strain evidence="3">DSM 2379 / NBRC 103807 / OttBd1</strain>
    </source>
</reference>
<dbReference type="CAZy" id="GT2">
    <property type="family name" value="Glycosyltransferase Family 2"/>
</dbReference>
<dbReference type="PANTHER" id="PTHR43685:SF2">
    <property type="entry name" value="GLYCOSYLTRANSFERASE 2-LIKE DOMAIN-CONTAINING PROTEIN"/>
    <property type="match status" value="1"/>
</dbReference>
<evidence type="ECO:0000313" key="2">
    <source>
        <dbReference type="EMBL" id="ABK99036.1"/>
    </source>
</evidence>
<dbReference type="SUPFAM" id="SSF53448">
    <property type="entry name" value="Nucleotide-diphospho-sugar transferases"/>
    <property type="match status" value="1"/>
</dbReference>
<keyword evidence="2" id="KW-0808">Transferase</keyword>
<organism evidence="2 3">
    <name type="scientific">Pelobacter propionicus (strain DSM 2379 / NBRC 103807 / OttBd1)</name>
    <dbReference type="NCBI Taxonomy" id="338966"/>
    <lineage>
        <taxon>Bacteria</taxon>
        <taxon>Pseudomonadati</taxon>
        <taxon>Thermodesulfobacteriota</taxon>
        <taxon>Desulfuromonadia</taxon>
        <taxon>Desulfuromonadales</taxon>
        <taxon>Desulfuromonadaceae</taxon>
        <taxon>Pelobacter</taxon>
    </lineage>
</organism>
<keyword evidence="3" id="KW-1185">Reference proteome</keyword>
<name>A1ANW6_PELPD</name>
<dbReference type="GO" id="GO:0044010">
    <property type="term" value="P:single-species biofilm formation"/>
    <property type="evidence" value="ECO:0007669"/>
    <property type="project" value="TreeGrafter"/>
</dbReference>
<dbReference type="InterPro" id="IPR001173">
    <property type="entry name" value="Glyco_trans_2-like"/>
</dbReference>
<dbReference type="InterPro" id="IPR050834">
    <property type="entry name" value="Glycosyltransf_2"/>
</dbReference>
<dbReference type="AlphaFoldDB" id="A1ANW6"/>
<dbReference type="Pfam" id="PF00535">
    <property type="entry name" value="Glycos_transf_2"/>
    <property type="match status" value="1"/>
</dbReference>
<feature type="domain" description="Glycosyltransferase 2-like" evidence="1">
    <location>
        <begin position="8"/>
        <end position="135"/>
    </location>
</feature>
<dbReference type="Gene3D" id="3.90.550.10">
    <property type="entry name" value="Spore Coat Polysaccharide Biosynthesis Protein SpsA, Chain A"/>
    <property type="match status" value="1"/>
</dbReference>
<dbReference type="PANTHER" id="PTHR43685">
    <property type="entry name" value="GLYCOSYLTRANSFERASE"/>
    <property type="match status" value="1"/>
</dbReference>
<dbReference type="KEGG" id="ppd:Ppro_1420"/>